<protein>
    <recommendedName>
        <fullName evidence="4">Transmembrane protein</fullName>
    </recommendedName>
</protein>
<feature type="transmembrane region" description="Helical" evidence="1">
    <location>
        <begin position="58"/>
        <end position="79"/>
    </location>
</feature>
<dbReference type="RefSeq" id="WP_011077041.1">
    <property type="nucleotide sequence ID" value="NC_004432.1"/>
</dbReference>
<feature type="transmembrane region" description="Helical" evidence="1">
    <location>
        <begin position="217"/>
        <end position="237"/>
    </location>
</feature>
<feature type="transmembrane region" description="Helical" evidence="1">
    <location>
        <begin position="148"/>
        <end position="170"/>
    </location>
</feature>
<name>Q8EWI9_MALP2</name>
<evidence type="ECO:0000313" key="2">
    <source>
        <dbReference type="EMBL" id="BAC44005.1"/>
    </source>
</evidence>
<sequence>MDNLNNNLDLTDNLFPNNDNEVSNLKNDNRYFFIEQGYKTYGSWYFNQSLKKIQKLSLVKALLVSGLSFIFVSCLSYFFQYLLITSKYNNSIVSVVIVILSVLVSFILWILLIANVFEKKYLWSFIVGILYCLSSGSAFSFLFYELNFIEGSIVFSIIGFIYSLTSLLILAINRNAIKLKFVVLYAFIGLIFINLFFLILGFTSDVAFNYFGIETKLLNYCLLIFFGSLFALVYLIYQLWLINRMKEFKNEELNNQYSIFLGIKILLSIYFIVFELLIYMHVANYSNV</sequence>
<dbReference type="Proteomes" id="UP000002522">
    <property type="component" value="Chromosome"/>
</dbReference>
<keyword evidence="1" id="KW-1133">Transmembrane helix</keyword>
<dbReference type="AlphaFoldDB" id="Q8EWI9"/>
<organism evidence="2 3">
    <name type="scientific">Malacoplasma penetrans (strain HF-2)</name>
    <name type="common">Mycoplasma penetrans</name>
    <dbReference type="NCBI Taxonomy" id="272633"/>
    <lineage>
        <taxon>Bacteria</taxon>
        <taxon>Bacillati</taxon>
        <taxon>Mycoplasmatota</taxon>
        <taxon>Mycoplasmoidales</taxon>
        <taxon>Mycoplasmoidaceae</taxon>
        <taxon>Malacoplasma</taxon>
    </lineage>
</organism>
<dbReference type="HOGENOM" id="CLU_965837_0_0_14"/>
<dbReference type="KEGG" id="mpe:MYPE2140"/>
<dbReference type="EMBL" id="BA000026">
    <property type="protein sequence ID" value="BAC44005.1"/>
    <property type="molecule type" value="Genomic_DNA"/>
</dbReference>
<keyword evidence="1" id="KW-0472">Membrane</keyword>
<accession>Q8EWI9</accession>
<keyword evidence="3" id="KW-1185">Reference proteome</keyword>
<evidence type="ECO:0000313" key="3">
    <source>
        <dbReference type="Proteomes" id="UP000002522"/>
    </source>
</evidence>
<dbReference type="InParanoid" id="Q8EWI9"/>
<feature type="transmembrane region" description="Helical" evidence="1">
    <location>
        <begin position="91"/>
        <end position="114"/>
    </location>
</feature>
<evidence type="ECO:0000256" key="1">
    <source>
        <dbReference type="SAM" id="Phobius"/>
    </source>
</evidence>
<feature type="transmembrane region" description="Helical" evidence="1">
    <location>
        <begin position="121"/>
        <end position="142"/>
    </location>
</feature>
<gene>
    <name evidence="2" type="ordered locus">MYPE2140</name>
</gene>
<proteinExistence type="predicted"/>
<keyword evidence="1" id="KW-0812">Transmembrane</keyword>
<evidence type="ECO:0008006" key="4">
    <source>
        <dbReference type="Google" id="ProtNLM"/>
    </source>
</evidence>
<feature type="transmembrane region" description="Helical" evidence="1">
    <location>
        <begin position="258"/>
        <end position="282"/>
    </location>
</feature>
<reference evidence="2 3" key="1">
    <citation type="journal article" date="2002" name="Nucleic Acids Res.">
        <title>The complete genomic sequence of Mycoplasma penetrans, an intracellular bacterial pathogen in humans.</title>
        <authorList>
            <person name="Sasaki Y."/>
            <person name="Ishikawa J."/>
            <person name="Yamashita A."/>
            <person name="Oshima K."/>
            <person name="Kenri T."/>
            <person name="Furuya K."/>
            <person name="Yoshino C."/>
            <person name="Horino A."/>
            <person name="Shiba T."/>
            <person name="Sasaki T."/>
            <person name="Hattori M."/>
        </authorList>
    </citation>
    <scope>NUCLEOTIDE SEQUENCE [LARGE SCALE GENOMIC DNA]</scope>
    <source>
        <strain evidence="2 3">HF-2</strain>
    </source>
</reference>
<feature type="transmembrane region" description="Helical" evidence="1">
    <location>
        <begin position="182"/>
        <end position="202"/>
    </location>
</feature>